<organism evidence="1 2">
    <name type="scientific">Enterococcus faecium</name>
    <name type="common">Streptococcus faecium</name>
    <dbReference type="NCBI Taxonomy" id="1352"/>
    <lineage>
        <taxon>Bacteria</taxon>
        <taxon>Bacillati</taxon>
        <taxon>Bacillota</taxon>
        <taxon>Bacilli</taxon>
        <taxon>Lactobacillales</taxon>
        <taxon>Enterococcaceae</taxon>
        <taxon>Enterococcus</taxon>
    </lineage>
</organism>
<evidence type="ECO:0000313" key="2">
    <source>
        <dbReference type="Proteomes" id="UP001260956"/>
    </source>
</evidence>
<dbReference type="RefSeq" id="WP_099746319.1">
    <property type="nucleotide sequence ID" value="NZ_CABGQB010000001.1"/>
</dbReference>
<gene>
    <name evidence="1" type="ORF">P6Z85_10865</name>
</gene>
<sequence>MNYNNRCTVFFSKKVPGYLGEDEVETETKIMPCGKSFLSDSEQINLFGKYERKAFKLHLRGIWRNISGIEFDGSKRNIFDLKYHRNSTVVIIS</sequence>
<protein>
    <submittedName>
        <fullName evidence="1">Uncharacterized protein</fullName>
    </submittedName>
</protein>
<accession>A0AAW8RPE2</accession>
<evidence type="ECO:0000313" key="1">
    <source>
        <dbReference type="EMBL" id="MDT2370641.1"/>
    </source>
</evidence>
<dbReference type="EMBL" id="JARPTX010000040">
    <property type="protein sequence ID" value="MDT2370641.1"/>
    <property type="molecule type" value="Genomic_DNA"/>
</dbReference>
<name>A0AAW8RPE2_ENTFC</name>
<dbReference type="AlphaFoldDB" id="A0AAW8RPE2"/>
<dbReference type="Proteomes" id="UP001260956">
    <property type="component" value="Unassembled WGS sequence"/>
</dbReference>
<reference evidence="1" key="1">
    <citation type="submission" date="2023-03" db="EMBL/GenBank/DDBJ databases">
        <authorList>
            <person name="Shen W."/>
            <person name="Cai J."/>
        </authorList>
    </citation>
    <scope>NUCLEOTIDE SEQUENCE</scope>
    <source>
        <strain evidence="1">B1010-2</strain>
    </source>
</reference>
<proteinExistence type="predicted"/>
<comment type="caution">
    <text evidence="1">The sequence shown here is derived from an EMBL/GenBank/DDBJ whole genome shotgun (WGS) entry which is preliminary data.</text>
</comment>